<proteinExistence type="predicted"/>
<dbReference type="EMBL" id="JBBNAF010000011">
    <property type="protein sequence ID" value="KAK9097753.1"/>
    <property type="molecule type" value="Genomic_DNA"/>
</dbReference>
<gene>
    <name evidence="1" type="ORF">Syun_024798</name>
</gene>
<evidence type="ECO:0000313" key="1">
    <source>
        <dbReference type="EMBL" id="KAK9097753.1"/>
    </source>
</evidence>
<sequence length="130" mass="14988">MGPKCMDGEGWHEKSKEQKTKLGFRFRNPIQNKLFGGPAMAMRAFYNEIKGLKVKDLPKHLKPMLSISYVKEAVSRGMDNYHRKYILTSSPEPLFHLCYGGLIFCYLVALPEERRHLKHKMEEQAGGHGH</sequence>
<organism evidence="1 2">
    <name type="scientific">Stephania yunnanensis</name>
    <dbReference type="NCBI Taxonomy" id="152371"/>
    <lineage>
        <taxon>Eukaryota</taxon>
        <taxon>Viridiplantae</taxon>
        <taxon>Streptophyta</taxon>
        <taxon>Embryophyta</taxon>
        <taxon>Tracheophyta</taxon>
        <taxon>Spermatophyta</taxon>
        <taxon>Magnoliopsida</taxon>
        <taxon>Ranunculales</taxon>
        <taxon>Menispermaceae</taxon>
        <taxon>Menispermoideae</taxon>
        <taxon>Cissampelideae</taxon>
        <taxon>Stephania</taxon>
    </lineage>
</organism>
<reference evidence="1 2" key="1">
    <citation type="submission" date="2024-01" db="EMBL/GenBank/DDBJ databases">
        <title>Genome assemblies of Stephania.</title>
        <authorList>
            <person name="Yang L."/>
        </authorList>
    </citation>
    <scope>NUCLEOTIDE SEQUENCE [LARGE SCALE GENOMIC DNA]</scope>
    <source>
        <strain evidence="1">YNDBR</strain>
        <tissue evidence="1">Leaf</tissue>
    </source>
</reference>
<dbReference type="AlphaFoldDB" id="A0AAP0HQM8"/>
<dbReference type="PANTHER" id="PTHR36059:SF2">
    <property type="entry name" value="OS02G0175800 PROTEIN"/>
    <property type="match status" value="1"/>
</dbReference>
<evidence type="ECO:0000313" key="2">
    <source>
        <dbReference type="Proteomes" id="UP001420932"/>
    </source>
</evidence>
<comment type="caution">
    <text evidence="1">The sequence shown here is derived from an EMBL/GenBank/DDBJ whole genome shotgun (WGS) entry which is preliminary data.</text>
</comment>
<dbReference type="PANTHER" id="PTHR36059">
    <property type="entry name" value="OS02G0175800 PROTEIN"/>
    <property type="match status" value="1"/>
</dbReference>
<dbReference type="Proteomes" id="UP001420932">
    <property type="component" value="Unassembled WGS sequence"/>
</dbReference>
<name>A0AAP0HQM8_9MAGN</name>
<keyword evidence="2" id="KW-1185">Reference proteome</keyword>
<accession>A0AAP0HQM8</accession>
<protein>
    <submittedName>
        <fullName evidence="1">Uncharacterized protein</fullName>
    </submittedName>
</protein>